<comment type="pathway">
    <text evidence="1">Amino-acid biosynthesis; L-isoleucine biosynthesis; L-isoleucine from 2-oxobutanoate: step 1/4.</text>
</comment>
<dbReference type="Pfam" id="PF22629">
    <property type="entry name" value="ACT_AHAS_ss"/>
    <property type="match status" value="1"/>
</dbReference>
<comment type="similarity">
    <text evidence="3">Belongs to the acetolactate synthase small subunit family.</text>
</comment>
<dbReference type="GO" id="GO:0009082">
    <property type="term" value="P:branched-chain amino acid biosynthetic process"/>
    <property type="evidence" value="ECO:0007669"/>
    <property type="project" value="UniProtKB-KW"/>
</dbReference>
<evidence type="ECO:0000313" key="8">
    <source>
        <dbReference type="Proteomes" id="UP001150569"/>
    </source>
</evidence>
<evidence type="ECO:0000256" key="3">
    <source>
        <dbReference type="ARBA" id="ARBA00006341"/>
    </source>
</evidence>
<name>A0A9W7ZNC6_9FUNG</name>
<dbReference type="InterPro" id="IPR039557">
    <property type="entry name" value="AHAS_ACT"/>
</dbReference>
<dbReference type="GO" id="GO:0008652">
    <property type="term" value="P:amino acid biosynthetic process"/>
    <property type="evidence" value="ECO:0007669"/>
    <property type="project" value="UniProtKB-KW"/>
</dbReference>
<keyword evidence="4" id="KW-0028">Amino-acid biosynthesis</keyword>
<dbReference type="GO" id="GO:1990610">
    <property type="term" value="F:acetolactate synthase regulator activity"/>
    <property type="evidence" value="ECO:0007669"/>
    <property type="project" value="InterPro"/>
</dbReference>
<dbReference type="PANTHER" id="PTHR31242:SF2">
    <property type="entry name" value="ACETOLACTATE SYNTHASE SMALL SUBUNIT, MITOCHONDRIAL"/>
    <property type="match status" value="1"/>
</dbReference>
<organism evidence="7 8">
    <name type="scientific">Tieghemiomyces parasiticus</name>
    <dbReference type="NCBI Taxonomy" id="78921"/>
    <lineage>
        <taxon>Eukaryota</taxon>
        <taxon>Fungi</taxon>
        <taxon>Fungi incertae sedis</taxon>
        <taxon>Zoopagomycota</taxon>
        <taxon>Kickxellomycotina</taxon>
        <taxon>Dimargaritomycetes</taxon>
        <taxon>Dimargaritales</taxon>
        <taxon>Dimargaritaceae</taxon>
        <taxon>Tieghemiomyces</taxon>
    </lineage>
</organism>
<accession>A0A9W7ZNC6</accession>
<dbReference type="InterPro" id="IPR019455">
    <property type="entry name" value="Acetolactate_synth_ssu_C"/>
</dbReference>
<dbReference type="Proteomes" id="UP001150569">
    <property type="component" value="Unassembled WGS sequence"/>
</dbReference>
<dbReference type="EMBL" id="JANBPT010001285">
    <property type="protein sequence ID" value="KAJ1908986.1"/>
    <property type="molecule type" value="Genomic_DNA"/>
</dbReference>
<dbReference type="NCBIfam" id="TIGR00119">
    <property type="entry name" value="acolac_sm"/>
    <property type="match status" value="1"/>
</dbReference>
<evidence type="ECO:0000259" key="6">
    <source>
        <dbReference type="PROSITE" id="PS51671"/>
    </source>
</evidence>
<dbReference type="EC" id="2.2.1.6" evidence="7"/>
<gene>
    <name evidence="7" type="primary">ILV6_4</name>
    <name evidence="7" type="ORF">IWQ60_011419</name>
</gene>
<dbReference type="PROSITE" id="PS51671">
    <property type="entry name" value="ACT"/>
    <property type="match status" value="1"/>
</dbReference>
<dbReference type="AlphaFoldDB" id="A0A9W7ZNC6"/>
<keyword evidence="5" id="KW-0100">Branched-chain amino acid biosynthesis</keyword>
<dbReference type="InterPro" id="IPR054480">
    <property type="entry name" value="AHAS_small-like_ACT"/>
</dbReference>
<keyword evidence="7" id="KW-0808">Transferase</keyword>
<proteinExistence type="inferred from homology"/>
<evidence type="ECO:0000256" key="4">
    <source>
        <dbReference type="ARBA" id="ARBA00022605"/>
    </source>
</evidence>
<dbReference type="PANTHER" id="PTHR31242">
    <property type="entry name" value="ACETOLACTATE SYNTHASE SMALL SUBUNIT, MITOCHONDRIAL"/>
    <property type="match status" value="1"/>
</dbReference>
<dbReference type="InterPro" id="IPR004789">
    <property type="entry name" value="Acetalactate_synth_ssu"/>
</dbReference>
<dbReference type="InterPro" id="IPR027271">
    <property type="entry name" value="Acetolactate_synth/TF_NikR_C"/>
</dbReference>
<dbReference type="InterPro" id="IPR053050">
    <property type="entry name" value="ALS_regulatory_subunit"/>
</dbReference>
<dbReference type="InterPro" id="IPR045865">
    <property type="entry name" value="ACT-like_dom_sf"/>
</dbReference>
<comment type="caution">
    <text evidence="7">The sequence shown here is derived from an EMBL/GenBank/DDBJ whole genome shotgun (WGS) entry which is preliminary data.</text>
</comment>
<dbReference type="SUPFAM" id="SSF55021">
    <property type="entry name" value="ACT-like"/>
    <property type="match status" value="2"/>
</dbReference>
<dbReference type="InterPro" id="IPR002912">
    <property type="entry name" value="ACT_dom"/>
</dbReference>
<dbReference type="GO" id="GO:0003984">
    <property type="term" value="F:acetolactate synthase activity"/>
    <property type="evidence" value="ECO:0007669"/>
    <property type="project" value="UniProtKB-EC"/>
</dbReference>
<evidence type="ECO:0000256" key="2">
    <source>
        <dbReference type="ARBA" id="ARBA00005025"/>
    </source>
</evidence>
<dbReference type="OrthoDB" id="2013116at2759"/>
<dbReference type="CDD" id="cd04878">
    <property type="entry name" value="ACT_AHAS"/>
    <property type="match status" value="1"/>
</dbReference>
<feature type="domain" description="ACT" evidence="6">
    <location>
        <begin position="89"/>
        <end position="169"/>
    </location>
</feature>
<evidence type="ECO:0000256" key="5">
    <source>
        <dbReference type="ARBA" id="ARBA00023304"/>
    </source>
</evidence>
<evidence type="ECO:0000256" key="1">
    <source>
        <dbReference type="ARBA" id="ARBA00004974"/>
    </source>
</evidence>
<dbReference type="FunFam" id="3.30.70.260:FF:000001">
    <property type="entry name" value="Acetolactate synthase, small subunit"/>
    <property type="match status" value="1"/>
</dbReference>
<dbReference type="Gene3D" id="3.30.70.260">
    <property type="match status" value="1"/>
</dbReference>
<dbReference type="GO" id="GO:0042645">
    <property type="term" value="C:mitochondrial nucleoid"/>
    <property type="evidence" value="ECO:0007669"/>
    <property type="project" value="TreeGrafter"/>
</dbReference>
<dbReference type="Pfam" id="PF10369">
    <property type="entry name" value="ALS_ss_C"/>
    <property type="match status" value="1"/>
</dbReference>
<reference evidence="7" key="1">
    <citation type="submission" date="2022-07" db="EMBL/GenBank/DDBJ databases">
        <title>Phylogenomic reconstructions and comparative analyses of Kickxellomycotina fungi.</title>
        <authorList>
            <person name="Reynolds N.K."/>
            <person name="Stajich J.E."/>
            <person name="Barry K."/>
            <person name="Grigoriev I.V."/>
            <person name="Crous P."/>
            <person name="Smith M.E."/>
        </authorList>
    </citation>
    <scope>NUCLEOTIDE SEQUENCE</scope>
    <source>
        <strain evidence="7">RSA 861</strain>
    </source>
</reference>
<protein>
    <submittedName>
        <fullName evidence="7">Acetolactate synthase, regulatory subunit</fullName>
        <ecNumber evidence="7">2.2.1.6</ecNumber>
    </submittedName>
</protein>
<evidence type="ECO:0000313" key="7">
    <source>
        <dbReference type="EMBL" id="KAJ1908986.1"/>
    </source>
</evidence>
<keyword evidence="8" id="KW-1185">Reference proteome</keyword>
<dbReference type="GO" id="GO:0005948">
    <property type="term" value="C:acetolactate synthase complex"/>
    <property type="evidence" value="ECO:0007669"/>
    <property type="project" value="TreeGrafter"/>
</dbReference>
<dbReference type="Gene3D" id="3.30.70.1150">
    <property type="entry name" value="ACT-like. Chain A, domain 2"/>
    <property type="match status" value="1"/>
</dbReference>
<comment type="pathway">
    <text evidence="2">Amino-acid biosynthesis; L-valine biosynthesis; L-valine from pyruvate: step 1/4.</text>
</comment>
<sequence length="327" mass="35757">MLTHRALHPGRTLWSRTLQLALQPSPTVLRRPLSTTPWLSRSNAYSRVPRPFARPPQHSVEEAVKHIILSNPETAASLDDQEEQTRPYILNVLVQNEPGALTRISGIMSARNYNIDTLVVSKTEVPSLSRMTITIRASPFLMQQAKQQLEDLIPVWAVVDYSDAKIVQREMLLCKLSIVGPELAMSSSQLGLPTGPPVVVPVPSGKGAPEAKAENNGVEEPVVASRSYAEHLLKCQECLQAIKELASIFQGRIVDVSAESVIVELCAKSSRVDAFLKLVQPFGILEAARSGIMVMGRSIQLSMFQDEGEAAIVEKTTEVDVSLLPPG</sequence>